<sequence>MFRRCIRLDDKVDKYRAGFLAEYGYFCRHASAPSHHHVVTFAQAYNSSTKMARPADSGFLSSYLIAGGYAASLGNKRMEDLAAEETRQYVRDLAAYCANFVKHRHALRVKEVVTLDRVRVIPALSATISGAIVDLGILAEGVPTLTTRKFVERRLVVRFSNWPRHFDETVGEDLTIVRRSVRASSGRQRSFCPPAQV</sequence>
<accession>A0AAV2MYE1</accession>
<organism evidence="1 2">
    <name type="scientific">Lasius platythorax</name>
    <dbReference type="NCBI Taxonomy" id="488582"/>
    <lineage>
        <taxon>Eukaryota</taxon>
        <taxon>Metazoa</taxon>
        <taxon>Ecdysozoa</taxon>
        <taxon>Arthropoda</taxon>
        <taxon>Hexapoda</taxon>
        <taxon>Insecta</taxon>
        <taxon>Pterygota</taxon>
        <taxon>Neoptera</taxon>
        <taxon>Endopterygota</taxon>
        <taxon>Hymenoptera</taxon>
        <taxon>Apocrita</taxon>
        <taxon>Aculeata</taxon>
        <taxon>Formicoidea</taxon>
        <taxon>Formicidae</taxon>
        <taxon>Formicinae</taxon>
        <taxon>Lasius</taxon>
        <taxon>Lasius</taxon>
    </lineage>
</organism>
<dbReference type="Proteomes" id="UP001497644">
    <property type="component" value="Unassembled WGS sequence"/>
</dbReference>
<proteinExistence type="predicted"/>
<dbReference type="AlphaFoldDB" id="A0AAV2MYE1"/>
<reference evidence="1" key="1">
    <citation type="submission" date="2024-04" db="EMBL/GenBank/DDBJ databases">
        <authorList>
            <consortium name="Molecular Ecology Group"/>
        </authorList>
    </citation>
    <scope>NUCLEOTIDE SEQUENCE</scope>
</reference>
<gene>
    <name evidence="1" type="ORF">LPLAT_LOCUS7043</name>
</gene>
<comment type="caution">
    <text evidence="1">The sequence shown here is derived from an EMBL/GenBank/DDBJ whole genome shotgun (WGS) entry which is preliminary data.</text>
</comment>
<name>A0AAV2MYE1_9HYME</name>
<evidence type="ECO:0000313" key="1">
    <source>
        <dbReference type="EMBL" id="CAL1672374.1"/>
    </source>
</evidence>
<protein>
    <submittedName>
        <fullName evidence="1">Uncharacterized protein</fullName>
    </submittedName>
</protein>
<evidence type="ECO:0000313" key="2">
    <source>
        <dbReference type="Proteomes" id="UP001497644"/>
    </source>
</evidence>
<keyword evidence="2" id="KW-1185">Reference proteome</keyword>
<dbReference type="EMBL" id="CAXIPU020000533">
    <property type="protein sequence ID" value="CAL1672374.1"/>
    <property type="molecule type" value="Genomic_DNA"/>
</dbReference>